<reference evidence="2 3" key="1">
    <citation type="submission" date="2010-04" db="EMBL/GenBank/DDBJ databases">
        <authorList>
            <person name="Qin X."/>
            <person name="Bachman B."/>
            <person name="Battles P."/>
            <person name="Bell A."/>
            <person name="Bess C."/>
            <person name="Bickham C."/>
            <person name="Chaboub L."/>
            <person name="Chen D."/>
            <person name="Coyle M."/>
            <person name="Deiros D.R."/>
            <person name="Dinh H."/>
            <person name="Forbes L."/>
            <person name="Fowler G."/>
            <person name="Francisco L."/>
            <person name="Fu Q."/>
            <person name="Gubbala S."/>
            <person name="Hale W."/>
            <person name="Han Y."/>
            <person name="Hemphill L."/>
            <person name="Highlander S.K."/>
            <person name="Hirani K."/>
            <person name="Hogues M."/>
            <person name="Jackson L."/>
            <person name="Jakkamsetti A."/>
            <person name="Javaid M."/>
            <person name="Jiang H."/>
            <person name="Korchina V."/>
            <person name="Kovar C."/>
            <person name="Lara F."/>
            <person name="Lee S."/>
            <person name="Mata R."/>
            <person name="Mathew T."/>
            <person name="Moen C."/>
            <person name="Morales K."/>
            <person name="Munidasa M."/>
            <person name="Nazareth L."/>
            <person name="Ngo R."/>
            <person name="Nguyen L."/>
            <person name="Okwuonu G."/>
            <person name="Ongeri F."/>
            <person name="Patil S."/>
            <person name="Petrosino J."/>
            <person name="Pham C."/>
            <person name="Pham P."/>
            <person name="Pu L.-L."/>
            <person name="Puazo M."/>
            <person name="Raj R."/>
            <person name="Reid J."/>
            <person name="Rouhana J."/>
            <person name="Saada N."/>
            <person name="Shang Y."/>
            <person name="Simmons D."/>
            <person name="Thornton R."/>
            <person name="Warren J."/>
            <person name="Weissenberger G."/>
            <person name="Zhang J."/>
            <person name="Zhang L."/>
            <person name="Zhou C."/>
            <person name="Zhu D."/>
            <person name="Muzny D."/>
            <person name="Worley K."/>
            <person name="Gibbs R."/>
        </authorList>
    </citation>
    <scope>NUCLEOTIDE SEQUENCE [LARGE SCALE GENOMIC DNA]</scope>
    <source>
        <strain evidence="2 3">ATCC 49957</strain>
    </source>
</reference>
<sequence length="222" mass="23127">MSAGSRACPGLAEPGRRPPARPLRIALLTLESALSAAPVLGFARAQAEAGRLALIGRSLPYRPATGGMAGQLAAHWRRSGPRFLPFLMTQYGLPQLLGDLRRAMGGGALSGLARRHGVPSLAVADVNGADFAAALAAAGVELIVSFHFDQILSGDTLARVPRGGINIHPSLLPLHRGPVPTFWAMQESPPAFGVTVHRMVPRIDAGTILAQRAVALPPGRSA</sequence>
<evidence type="ECO:0000313" key="3">
    <source>
        <dbReference type="Proteomes" id="UP000005324"/>
    </source>
</evidence>
<dbReference type="InterPro" id="IPR002376">
    <property type="entry name" value="Formyl_transf_N"/>
</dbReference>
<feature type="domain" description="Formyl transferase N-terminal" evidence="1">
    <location>
        <begin position="129"/>
        <end position="217"/>
    </location>
</feature>
<dbReference type="GO" id="GO:0004479">
    <property type="term" value="F:methionyl-tRNA formyltransferase activity"/>
    <property type="evidence" value="ECO:0007669"/>
    <property type="project" value="TreeGrafter"/>
</dbReference>
<dbReference type="InterPro" id="IPR036477">
    <property type="entry name" value="Formyl_transf_N_sf"/>
</dbReference>
<dbReference type="Proteomes" id="UP000005324">
    <property type="component" value="Unassembled WGS sequence"/>
</dbReference>
<protein>
    <submittedName>
        <fullName evidence="2">Formyl transferase</fullName>
    </submittedName>
</protein>
<keyword evidence="3" id="KW-1185">Reference proteome</keyword>
<dbReference type="Pfam" id="PF00551">
    <property type="entry name" value="Formyl_trans_N"/>
    <property type="match status" value="1"/>
</dbReference>
<dbReference type="SUPFAM" id="SSF53328">
    <property type="entry name" value="Formyltransferase"/>
    <property type="match status" value="1"/>
</dbReference>
<name>D5RK79_9PROT</name>
<evidence type="ECO:0000259" key="1">
    <source>
        <dbReference type="Pfam" id="PF00551"/>
    </source>
</evidence>
<dbReference type="HOGENOM" id="CLU_089866_0_0_5"/>
<dbReference type="AlphaFoldDB" id="D5RK79"/>
<dbReference type="PANTHER" id="PTHR11138:SF5">
    <property type="entry name" value="METHIONYL-TRNA FORMYLTRANSFERASE, MITOCHONDRIAL"/>
    <property type="match status" value="1"/>
</dbReference>
<dbReference type="PANTHER" id="PTHR11138">
    <property type="entry name" value="METHIONYL-TRNA FORMYLTRANSFERASE"/>
    <property type="match status" value="1"/>
</dbReference>
<comment type="caution">
    <text evidence="2">The sequence shown here is derived from an EMBL/GenBank/DDBJ whole genome shotgun (WGS) entry which is preliminary data.</text>
</comment>
<dbReference type="EMBL" id="ADVL01000252">
    <property type="protein sequence ID" value="EFH12291.1"/>
    <property type="molecule type" value="Genomic_DNA"/>
</dbReference>
<feature type="non-terminal residue" evidence="2">
    <location>
        <position position="222"/>
    </location>
</feature>
<proteinExistence type="predicted"/>
<evidence type="ECO:0000313" key="2">
    <source>
        <dbReference type="EMBL" id="EFH12291.1"/>
    </source>
</evidence>
<dbReference type="CDD" id="cd08369">
    <property type="entry name" value="FMT_core"/>
    <property type="match status" value="1"/>
</dbReference>
<keyword evidence="2" id="KW-0808">Transferase</keyword>
<organism evidence="2 3">
    <name type="scientific">Pseudoroseomonas cervicalis ATCC 49957</name>
    <dbReference type="NCBI Taxonomy" id="525371"/>
    <lineage>
        <taxon>Bacteria</taxon>
        <taxon>Pseudomonadati</taxon>
        <taxon>Pseudomonadota</taxon>
        <taxon>Alphaproteobacteria</taxon>
        <taxon>Acetobacterales</taxon>
        <taxon>Roseomonadaceae</taxon>
        <taxon>Roseomonas</taxon>
    </lineage>
</organism>
<gene>
    <name evidence="2" type="ORF">HMPREF0731_1489</name>
</gene>
<accession>D5RK79</accession>
<dbReference type="Gene3D" id="3.40.50.170">
    <property type="entry name" value="Formyl transferase, N-terminal domain"/>
    <property type="match status" value="1"/>
</dbReference>